<protein>
    <submittedName>
        <fullName evidence="3">MDGA2 protein</fullName>
    </submittedName>
</protein>
<comment type="caution">
    <text evidence="3">The sequence shown here is derived from an EMBL/GenBank/DDBJ whole genome shotgun (WGS) entry which is preliminary data.</text>
</comment>
<evidence type="ECO:0000256" key="1">
    <source>
        <dbReference type="SAM" id="MobiDB-lite"/>
    </source>
</evidence>
<dbReference type="Gene3D" id="2.60.120.200">
    <property type="match status" value="1"/>
</dbReference>
<feature type="region of interest" description="Disordered" evidence="1">
    <location>
        <begin position="68"/>
        <end position="92"/>
    </location>
</feature>
<dbReference type="GO" id="GO:0016020">
    <property type="term" value="C:membrane"/>
    <property type="evidence" value="ECO:0007669"/>
    <property type="project" value="InterPro"/>
</dbReference>
<dbReference type="InterPro" id="IPR000998">
    <property type="entry name" value="MAM_dom"/>
</dbReference>
<feature type="non-terminal residue" evidence="3">
    <location>
        <position position="743"/>
    </location>
</feature>
<evidence type="ECO:0000259" key="2">
    <source>
        <dbReference type="PROSITE" id="PS50060"/>
    </source>
</evidence>
<sequence length="743" mass="79912">MAAAARWEQSEQMAAILIGDKESLLCLKKHPAHPLLQPDFRNDHAGAEAACGQPLSVLLLSRSDHSPLAVPGQSRADGHWPSHSPFSSTSPQSLSCCPNPIKRTLRQPAELQKSCLAVVFEGVRGSGFEGDIAIDDVSVTKGRCKQDNPISNTVNVRSVPACRSAPGRQRSALLMSSLSPFWWLCRSTSGRISALAGSLRISTDSSIILRPELHCCQELADHLLPFPAPAPHRTGLCVQGEHFLSISRKDWIPSWPGQSTIQALALGTHTPTRIGPPELGALEQAREGLSQLPTLATLQSSPSRQSLRAAATSSQRPAGLLPLLRPSPLKMMSPQSAPCLPRLALPRRELSLCCLLPLFLPTLFCHLLPPLRPRSSYCKPPVLLSLPLHSSCWTVPSSLFPSHCAHSHGLCCETAVISLLPSSSYSTLHALSCPLCPTPDTKVSNTLPKMLKDLRRRGGSPGEAHLRGVSSLAQSGLALQPELLPRVGPCWATRRTKENCVSKKDKLFVETRNKLHLKVVQSRGWQAQGNGTLRDLGGEHSSRPLMGLCSPLSLESVERNQKQCSRCVRLTACVCVSVCTRTALSQLLSVCCSLCVRLTACVCVSVCTRTALSQLLSVCCSLCVRLTACVCVSVCTRTALSQLLSVCETHSLCLCVCVHTYCTVPACSLFVRLTACVCVSVCLCAHVLHCPSCSRCVRLTACVSVSVCTRTALSQLLSVSETHSLCLCVCVHTYCTVLAALCV</sequence>
<organism evidence="3 4">
    <name type="scientific">Atractosteus spatula</name>
    <name type="common">Alligator gar</name>
    <name type="synonym">Lepisosteus spatula</name>
    <dbReference type="NCBI Taxonomy" id="7917"/>
    <lineage>
        <taxon>Eukaryota</taxon>
        <taxon>Metazoa</taxon>
        <taxon>Chordata</taxon>
        <taxon>Craniata</taxon>
        <taxon>Vertebrata</taxon>
        <taxon>Euteleostomi</taxon>
        <taxon>Actinopterygii</taxon>
        <taxon>Neopterygii</taxon>
        <taxon>Holostei</taxon>
        <taxon>Semionotiformes</taxon>
        <taxon>Lepisosteidae</taxon>
        <taxon>Atractosteus</taxon>
    </lineage>
</organism>
<dbReference type="EMBL" id="JAAWVO010006211">
    <property type="protein sequence ID" value="MBN3312514.1"/>
    <property type="molecule type" value="Genomic_DNA"/>
</dbReference>
<dbReference type="Proteomes" id="UP000736164">
    <property type="component" value="Unassembled WGS sequence"/>
</dbReference>
<feature type="domain" description="MAM" evidence="2">
    <location>
        <begin position="118"/>
        <end position="146"/>
    </location>
</feature>
<keyword evidence="4" id="KW-1185">Reference proteome</keyword>
<evidence type="ECO:0000313" key="4">
    <source>
        <dbReference type="Proteomes" id="UP000736164"/>
    </source>
</evidence>
<gene>
    <name evidence="3" type="primary">Mdga2_1</name>
    <name evidence="3" type="ORF">GTO95_0007266</name>
</gene>
<name>A0A8J7T6W3_ATRSP</name>
<dbReference type="AlphaFoldDB" id="A0A8J7T6W3"/>
<accession>A0A8J7T6W3</accession>
<dbReference type="PROSITE" id="PS50060">
    <property type="entry name" value="MAM_2"/>
    <property type="match status" value="1"/>
</dbReference>
<dbReference type="PANTHER" id="PTHR23282">
    <property type="entry name" value="APICAL ENDOSOMAL GLYCOPROTEIN PRECURSOR"/>
    <property type="match status" value="1"/>
</dbReference>
<feature type="non-terminal residue" evidence="3">
    <location>
        <position position="1"/>
    </location>
</feature>
<evidence type="ECO:0000313" key="3">
    <source>
        <dbReference type="EMBL" id="MBN3312514.1"/>
    </source>
</evidence>
<proteinExistence type="predicted"/>
<dbReference type="PANTHER" id="PTHR23282:SF123">
    <property type="entry name" value="MAM DOMAIN-CONTAINING GLYCOSYLPHOSPHATIDYLINOSITOL ANCHOR PROTEIN 1"/>
    <property type="match status" value="1"/>
</dbReference>
<dbReference type="InterPro" id="IPR051560">
    <property type="entry name" value="MAM_domain-containing"/>
</dbReference>
<feature type="compositionally biased region" description="Low complexity" evidence="1">
    <location>
        <begin position="81"/>
        <end position="92"/>
    </location>
</feature>
<reference evidence="3" key="1">
    <citation type="journal article" date="2021" name="Cell">
        <title>Tracing the genetic footprints of vertebrate landing in non-teleost ray-finned fishes.</title>
        <authorList>
            <person name="Bi X."/>
            <person name="Wang K."/>
            <person name="Yang L."/>
            <person name="Pan H."/>
            <person name="Jiang H."/>
            <person name="Wei Q."/>
            <person name="Fang M."/>
            <person name="Yu H."/>
            <person name="Zhu C."/>
            <person name="Cai Y."/>
            <person name="He Y."/>
            <person name="Gan X."/>
            <person name="Zeng H."/>
            <person name="Yu D."/>
            <person name="Zhu Y."/>
            <person name="Jiang H."/>
            <person name="Qiu Q."/>
            <person name="Yang H."/>
            <person name="Zhang Y.E."/>
            <person name="Wang W."/>
            <person name="Zhu M."/>
            <person name="He S."/>
            <person name="Zhang G."/>
        </authorList>
    </citation>
    <scope>NUCLEOTIDE SEQUENCE</scope>
    <source>
        <strain evidence="3">Allg_001</strain>
    </source>
</reference>